<feature type="domain" description="Protein kinase" evidence="1">
    <location>
        <begin position="72"/>
        <end position="325"/>
    </location>
</feature>
<name>A0A2P4XN19_9STRA</name>
<reference evidence="2 3" key="1">
    <citation type="journal article" date="2017" name="Genome Biol. Evol.">
        <title>Phytophthora megakarya and P. palmivora, closely related causal agents of cacao black pod rot, underwent increases in genome sizes and gene numbers by different mechanisms.</title>
        <authorList>
            <person name="Ali S.S."/>
            <person name="Shao J."/>
            <person name="Lary D.J."/>
            <person name="Kronmiller B."/>
            <person name="Shen D."/>
            <person name="Strem M.D."/>
            <person name="Amoako-Attah I."/>
            <person name="Akrofi A.Y."/>
            <person name="Begoude B.A."/>
            <person name="Ten Hoopen G.M."/>
            <person name="Coulibaly K."/>
            <person name="Kebe B.I."/>
            <person name="Melnick R.L."/>
            <person name="Guiltinan M.J."/>
            <person name="Tyler B.M."/>
            <person name="Meinhardt L.W."/>
            <person name="Bailey B.A."/>
        </authorList>
    </citation>
    <scope>NUCLEOTIDE SEQUENCE [LARGE SCALE GENOMIC DNA]</scope>
    <source>
        <strain evidence="3">sbr112.9</strain>
    </source>
</reference>
<dbReference type="InterPro" id="IPR000719">
    <property type="entry name" value="Prot_kinase_dom"/>
</dbReference>
<dbReference type="EMBL" id="NCKW01009499">
    <property type="protein sequence ID" value="POM66955.1"/>
    <property type="molecule type" value="Genomic_DNA"/>
</dbReference>
<dbReference type="InterPro" id="IPR051681">
    <property type="entry name" value="Ser/Thr_Kinases-Pseudokinases"/>
</dbReference>
<dbReference type="Proteomes" id="UP000237271">
    <property type="component" value="Unassembled WGS sequence"/>
</dbReference>
<dbReference type="Gene3D" id="1.10.510.10">
    <property type="entry name" value="Transferase(Phosphotransferase) domain 1"/>
    <property type="match status" value="2"/>
</dbReference>
<sequence length="423" mass="47907">MLGVSVSESAVLTVADRNHHFHRQLDDLVGGPNVLNSENPVHNWQTHSPCSQKGNVNYAQGKSKWILSSEQVQIGEPIARGAFGETYWGKWIGTDVVIKRVLTNQGIPHFRQQFYHEAKLWFSLNHVNLVKLYGTCEESNAPPIFVCERAIHGTLSSFLKGKPREEIWGSLYSAAQGLQYLHEHGIVHCDLKGNNVLVCDNNLVKLADFGLSTLVGSSIYVNNEKIGALRWKAPECFDKSTSSFTSDIFAFGMCVVEVVTGEFPWGNATSEEAVKNNIKAKISLPRPNEFSNDEWDLVERMCHDNPDDRISVGAAVCLMLLPEWFIPIYHIDHRSNVISGFFAKIYRARWLGTDVVVKEVRAGLKDIVRFTREVTVWFSLKHQNVIQLYGACHVGQAIFVCEWASNGELRDYIKRKDRRTMWK</sequence>
<dbReference type="PANTHER" id="PTHR44329:SF214">
    <property type="entry name" value="PROTEIN KINASE DOMAIN-CONTAINING PROTEIN"/>
    <property type="match status" value="1"/>
</dbReference>
<dbReference type="Pfam" id="PF07714">
    <property type="entry name" value="PK_Tyr_Ser-Thr"/>
    <property type="match status" value="2"/>
</dbReference>
<dbReference type="AlphaFoldDB" id="A0A2P4XN19"/>
<accession>A0A2P4XN19</accession>
<dbReference type="GO" id="GO:0005524">
    <property type="term" value="F:ATP binding"/>
    <property type="evidence" value="ECO:0007669"/>
    <property type="project" value="InterPro"/>
</dbReference>
<evidence type="ECO:0000259" key="1">
    <source>
        <dbReference type="PROSITE" id="PS50011"/>
    </source>
</evidence>
<comment type="caution">
    <text evidence="2">The sequence shown here is derived from an EMBL/GenBank/DDBJ whole genome shotgun (WGS) entry which is preliminary data.</text>
</comment>
<gene>
    <name evidence="2" type="ORF">PHPALM_17114</name>
</gene>
<evidence type="ECO:0000313" key="2">
    <source>
        <dbReference type="EMBL" id="POM66955.1"/>
    </source>
</evidence>
<dbReference type="PROSITE" id="PS00108">
    <property type="entry name" value="PROTEIN_KINASE_ST"/>
    <property type="match status" value="1"/>
</dbReference>
<dbReference type="GO" id="GO:0004674">
    <property type="term" value="F:protein serine/threonine kinase activity"/>
    <property type="evidence" value="ECO:0007669"/>
    <property type="project" value="TreeGrafter"/>
</dbReference>
<keyword evidence="2" id="KW-0418">Kinase</keyword>
<feature type="domain" description="Protein kinase" evidence="1">
    <location>
        <begin position="331"/>
        <end position="423"/>
    </location>
</feature>
<dbReference type="InterPro" id="IPR008271">
    <property type="entry name" value="Ser/Thr_kinase_AS"/>
</dbReference>
<dbReference type="PROSITE" id="PS50011">
    <property type="entry name" value="PROTEIN_KINASE_DOM"/>
    <property type="match status" value="2"/>
</dbReference>
<dbReference type="InterPro" id="IPR001245">
    <property type="entry name" value="Ser-Thr/Tyr_kinase_cat_dom"/>
</dbReference>
<dbReference type="PANTHER" id="PTHR44329">
    <property type="entry name" value="SERINE/THREONINE-PROTEIN KINASE TNNI3K-RELATED"/>
    <property type="match status" value="1"/>
</dbReference>
<proteinExistence type="predicted"/>
<keyword evidence="3" id="KW-1185">Reference proteome</keyword>
<dbReference type="SMART" id="SM00220">
    <property type="entry name" value="S_TKc"/>
    <property type="match status" value="1"/>
</dbReference>
<dbReference type="InterPro" id="IPR011009">
    <property type="entry name" value="Kinase-like_dom_sf"/>
</dbReference>
<organism evidence="2 3">
    <name type="scientific">Phytophthora palmivora</name>
    <dbReference type="NCBI Taxonomy" id="4796"/>
    <lineage>
        <taxon>Eukaryota</taxon>
        <taxon>Sar</taxon>
        <taxon>Stramenopiles</taxon>
        <taxon>Oomycota</taxon>
        <taxon>Peronosporomycetes</taxon>
        <taxon>Peronosporales</taxon>
        <taxon>Peronosporaceae</taxon>
        <taxon>Phytophthora</taxon>
    </lineage>
</organism>
<dbReference type="OrthoDB" id="114536at2759"/>
<feature type="non-terminal residue" evidence="2">
    <location>
        <position position="423"/>
    </location>
</feature>
<keyword evidence="2" id="KW-0808">Transferase</keyword>
<evidence type="ECO:0000313" key="3">
    <source>
        <dbReference type="Proteomes" id="UP000237271"/>
    </source>
</evidence>
<protein>
    <submittedName>
        <fullName evidence="2">TKL protein kinase</fullName>
    </submittedName>
</protein>
<dbReference type="SUPFAM" id="SSF56112">
    <property type="entry name" value="Protein kinase-like (PK-like)"/>
    <property type="match status" value="2"/>
</dbReference>
<dbReference type="Gene3D" id="3.30.200.20">
    <property type="entry name" value="Phosphorylase Kinase, domain 1"/>
    <property type="match status" value="1"/>
</dbReference>